<comment type="caution">
    <text evidence="1">The sequence shown here is derived from an EMBL/GenBank/DDBJ whole genome shotgun (WGS) entry which is preliminary data.</text>
</comment>
<name>A0A0R2DME2_9LACO</name>
<sequence>MADHLPKQVHEGSSTMQTNWKKTTITFLLGTDAVHPVKIAMANAVADPTAKQVEDFGNTLSGLTGLPFLGGLVTVQNVLA</sequence>
<dbReference type="PATRIC" id="fig|1423803.3.peg.1291"/>
<gene>
    <name evidence="1" type="ORF">FD13_GL001265</name>
</gene>
<evidence type="ECO:0000313" key="1">
    <source>
        <dbReference type="EMBL" id="KRN02949.1"/>
    </source>
</evidence>
<dbReference type="AlphaFoldDB" id="A0A0R2DME2"/>
<evidence type="ECO:0000313" key="2">
    <source>
        <dbReference type="Proteomes" id="UP000051589"/>
    </source>
</evidence>
<reference evidence="1 2" key="1">
    <citation type="journal article" date="2015" name="Genome Announc.">
        <title>Expanding the biotechnology potential of lactobacilli through comparative genomics of 213 strains and associated genera.</title>
        <authorList>
            <person name="Sun Z."/>
            <person name="Harris H.M."/>
            <person name="McCann A."/>
            <person name="Guo C."/>
            <person name="Argimon S."/>
            <person name="Zhang W."/>
            <person name="Yang X."/>
            <person name="Jeffery I.B."/>
            <person name="Cooney J.C."/>
            <person name="Kagawa T.F."/>
            <person name="Liu W."/>
            <person name="Song Y."/>
            <person name="Salvetti E."/>
            <person name="Wrobel A."/>
            <person name="Rasinkangas P."/>
            <person name="Parkhill J."/>
            <person name="Rea M.C."/>
            <person name="O'Sullivan O."/>
            <person name="Ritari J."/>
            <person name="Douillard F.P."/>
            <person name="Paul Ross R."/>
            <person name="Yang R."/>
            <person name="Briner A.E."/>
            <person name="Felis G.E."/>
            <person name="de Vos W.M."/>
            <person name="Barrangou R."/>
            <person name="Klaenhammer T.R."/>
            <person name="Caufield P.W."/>
            <person name="Cui Y."/>
            <person name="Zhang H."/>
            <person name="O'Toole P.W."/>
        </authorList>
    </citation>
    <scope>NUCLEOTIDE SEQUENCE [LARGE SCALE GENOMIC DNA]</scope>
    <source>
        <strain evidence="1 2">DSM 21775</strain>
    </source>
</reference>
<dbReference type="STRING" id="1423803.FD13_GL001265"/>
<organism evidence="1 2">
    <name type="scientific">Levilactobacillus senmaizukei DSM 21775 = NBRC 103853</name>
    <dbReference type="NCBI Taxonomy" id="1423803"/>
    <lineage>
        <taxon>Bacteria</taxon>
        <taxon>Bacillati</taxon>
        <taxon>Bacillota</taxon>
        <taxon>Bacilli</taxon>
        <taxon>Lactobacillales</taxon>
        <taxon>Lactobacillaceae</taxon>
        <taxon>Levilactobacillus</taxon>
    </lineage>
</organism>
<protein>
    <submittedName>
        <fullName evidence="1">Uncharacterized protein</fullName>
    </submittedName>
</protein>
<dbReference type="Proteomes" id="UP000051589">
    <property type="component" value="Unassembled WGS sequence"/>
</dbReference>
<accession>A0A0R2DME2</accession>
<proteinExistence type="predicted"/>
<dbReference type="EMBL" id="AYZH01000003">
    <property type="protein sequence ID" value="KRN02949.1"/>
    <property type="molecule type" value="Genomic_DNA"/>
</dbReference>
<keyword evidence="2" id="KW-1185">Reference proteome</keyword>